<organism evidence="1 2">
    <name type="scientific">Aneurinibacillus danicus</name>
    <dbReference type="NCBI Taxonomy" id="267746"/>
    <lineage>
        <taxon>Bacteria</taxon>
        <taxon>Bacillati</taxon>
        <taxon>Bacillota</taxon>
        <taxon>Bacilli</taxon>
        <taxon>Bacillales</taxon>
        <taxon>Paenibacillaceae</taxon>
        <taxon>Aneurinibacillus group</taxon>
        <taxon>Aneurinibacillus</taxon>
    </lineage>
</organism>
<keyword evidence="2" id="KW-1185">Reference proteome</keyword>
<protein>
    <submittedName>
        <fullName evidence="1">Uncharacterized protein</fullName>
    </submittedName>
</protein>
<comment type="caution">
    <text evidence="1">The sequence shown here is derived from an EMBL/GenBank/DDBJ whole genome shotgun (WGS) entry which is preliminary data.</text>
</comment>
<sequence>MLIYGYYRKQGQRNEAMDPEFRPIAEVLAPDKLRQKIKQEWEALRHEYDVL</sequence>
<gene>
    <name evidence="1" type="ORF">ADA01nite_41690</name>
</gene>
<proteinExistence type="predicted"/>
<name>A0A511VD02_9BACL</name>
<dbReference type="Proteomes" id="UP000321157">
    <property type="component" value="Unassembled WGS sequence"/>
</dbReference>
<dbReference type="EMBL" id="BJXX01000218">
    <property type="protein sequence ID" value="GEN36709.1"/>
    <property type="molecule type" value="Genomic_DNA"/>
</dbReference>
<dbReference type="AlphaFoldDB" id="A0A511VD02"/>
<evidence type="ECO:0000313" key="2">
    <source>
        <dbReference type="Proteomes" id="UP000321157"/>
    </source>
</evidence>
<evidence type="ECO:0000313" key="1">
    <source>
        <dbReference type="EMBL" id="GEN36709.1"/>
    </source>
</evidence>
<accession>A0A511VD02</accession>
<reference evidence="1 2" key="1">
    <citation type="submission" date="2019-07" db="EMBL/GenBank/DDBJ databases">
        <title>Whole genome shotgun sequence of Aneurinibacillus danicus NBRC 102444.</title>
        <authorList>
            <person name="Hosoyama A."/>
            <person name="Uohara A."/>
            <person name="Ohji S."/>
            <person name="Ichikawa N."/>
        </authorList>
    </citation>
    <scope>NUCLEOTIDE SEQUENCE [LARGE SCALE GENOMIC DNA]</scope>
    <source>
        <strain evidence="1 2">NBRC 102444</strain>
    </source>
</reference>